<gene>
    <name evidence="1" type="ORF">SAMN04489860_0086</name>
</gene>
<dbReference type="Proteomes" id="UP000185663">
    <property type="component" value="Chromosome I"/>
</dbReference>
<evidence type="ECO:0000313" key="2">
    <source>
        <dbReference type="Proteomes" id="UP000185663"/>
    </source>
</evidence>
<organism evidence="1 2">
    <name type="scientific">Paraoerskovia marina</name>
    <dbReference type="NCBI Taxonomy" id="545619"/>
    <lineage>
        <taxon>Bacteria</taxon>
        <taxon>Bacillati</taxon>
        <taxon>Actinomycetota</taxon>
        <taxon>Actinomycetes</taxon>
        <taxon>Micrococcales</taxon>
        <taxon>Cellulomonadaceae</taxon>
        <taxon>Paraoerskovia</taxon>
    </lineage>
</organism>
<reference evidence="2" key="1">
    <citation type="submission" date="2016-10" db="EMBL/GenBank/DDBJ databases">
        <authorList>
            <person name="Varghese N."/>
            <person name="Submissions S."/>
        </authorList>
    </citation>
    <scope>NUCLEOTIDE SEQUENCE [LARGE SCALE GENOMIC DNA]</scope>
    <source>
        <strain evidence="2">DSM 22126</strain>
    </source>
</reference>
<dbReference type="EMBL" id="LT629776">
    <property type="protein sequence ID" value="SDR79850.1"/>
    <property type="molecule type" value="Genomic_DNA"/>
</dbReference>
<protein>
    <submittedName>
        <fullName evidence="1">Uncharacterized protein</fullName>
    </submittedName>
</protein>
<accession>A0A1H1LZN4</accession>
<dbReference type="AlphaFoldDB" id="A0A1H1LZN4"/>
<evidence type="ECO:0000313" key="1">
    <source>
        <dbReference type="EMBL" id="SDR79850.1"/>
    </source>
</evidence>
<name>A0A1H1LZN4_9CELL</name>
<dbReference type="STRING" id="545619.SAMN04489860_0086"/>
<keyword evidence="2" id="KW-1185">Reference proteome</keyword>
<sequence>MAGLDEAREAKAALRRELDGCDGVGGIGIAPDSAESPPTAYVVRVLVTDESAAARVPDEVHGVHVRVVLTGTIEAQ</sequence>
<proteinExistence type="predicted"/>
<dbReference type="OrthoDB" id="4829751at2"/>